<organism evidence="2 3">
    <name type="scientific">Candidatus Harrisonbacteria bacterium RIFCSPLOWO2_02_FULL_45_10c</name>
    <dbReference type="NCBI Taxonomy" id="1798410"/>
    <lineage>
        <taxon>Bacteria</taxon>
        <taxon>Candidatus Harrisoniibacteriota</taxon>
    </lineage>
</organism>
<evidence type="ECO:0000256" key="1">
    <source>
        <dbReference type="SAM" id="SignalP"/>
    </source>
</evidence>
<dbReference type="Proteomes" id="UP000176284">
    <property type="component" value="Unassembled WGS sequence"/>
</dbReference>
<accession>A0A1G1ZTA2</accession>
<feature type="chain" id="PRO_5009581857" description="Lipoprotein" evidence="1">
    <location>
        <begin position="25"/>
        <end position="216"/>
    </location>
</feature>
<evidence type="ECO:0000313" key="3">
    <source>
        <dbReference type="Proteomes" id="UP000176284"/>
    </source>
</evidence>
<feature type="signal peptide" evidence="1">
    <location>
        <begin position="1"/>
        <end position="24"/>
    </location>
</feature>
<dbReference type="AlphaFoldDB" id="A0A1G1ZTA2"/>
<dbReference type="EMBL" id="MHJM01000012">
    <property type="protein sequence ID" value="OGY67958.1"/>
    <property type="molecule type" value="Genomic_DNA"/>
</dbReference>
<gene>
    <name evidence="2" type="ORF">A3H63_00660</name>
</gene>
<evidence type="ECO:0000313" key="2">
    <source>
        <dbReference type="EMBL" id="OGY67958.1"/>
    </source>
</evidence>
<name>A0A1G1ZTA2_9BACT</name>
<protein>
    <recommendedName>
        <fullName evidence="4">Lipoprotein</fullName>
    </recommendedName>
</protein>
<sequence>MKRKWLIVAVAAFWLSAMNCRLFADSVFSDRTTEYSVEYQNWKWYQKFVIYLLGYEFLNWQEIELKETFRSDPQTGKKFIVALSFGPKNIKSVLDLKSTDGEITGHANLISDEEFKREEVLKILEMLNYVYDETQSGNFEIESSELFINKKGTLHCKLEKINKTSQRVITVATFTKSKQSSSIEITLASEPEPIIEKMVAELRSGQKVIFTKKPPS</sequence>
<comment type="caution">
    <text evidence="2">The sequence shown here is derived from an EMBL/GenBank/DDBJ whole genome shotgun (WGS) entry which is preliminary data.</text>
</comment>
<keyword evidence="1" id="KW-0732">Signal</keyword>
<proteinExistence type="predicted"/>
<evidence type="ECO:0008006" key="4">
    <source>
        <dbReference type="Google" id="ProtNLM"/>
    </source>
</evidence>
<reference evidence="2 3" key="1">
    <citation type="journal article" date="2016" name="Nat. Commun.">
        <title>Thousands of microbial genomes shed light on interconnected biogeochemical processes in an aquifer system.</title>
        <authorList>
            <person name="Anantharaman K."/>
            <person name="Brown C.T."/>
            <person name="Hug L.A."/>
            <person name="Sharon I."/>
            <person name="Castelle C.J."/>
            <person name="Probst A.J."/>
            <person name="Thomas B.C."/>
            <person name="Singh A."/>
            <person name="Wilkins M.J."/>
            <person name="Karaoz U."/>
            <person name="Brodie E.L."/>
            <person name="Williams K.H."/>
            <person name="Hubbard S.S."/>
            <person name="Banfield J.F."/>
        </authorList>
    </citation>
    <scope>NUCLEOTIDE SEQUENCE [LARGE SCALE GENOMIC DNA]</scope>
</reference>